<gene>
    <name evidence="2" type="ORF">G3I67_12500</name>
</gene>
<name>A0A6B2R161_9BURK</name>
<dbReference type="EMBL" id="JAAGRN010000009">
    <property type="protein sequence ID" value="NDY84051.1"/>
    <property type="molecule type" value="Genomic_DNA"/>
</dbReference>
<dbReference type="InterPro" id="IPR036873">
    <property type="entry name" value="Rhodanese-like_dom_sf"/>
</dbReference>
<dbReference type="InterPro" id="IPR001763">
    <property type="entry name" value="Rhodanese-like_dom"/>
</dbReference>
<organism evidence="2">
    <name type="scientific">Sheuella amnicola</name>
    <dbReference type="NCBI Taxonomy" id="2707330"/>
    <lineage>
        <taxon>Bacteria</taxon>
        <taxon>Pseudomonadati</taxon>
        <taxon>Pseudomonadota</taxon>
        <taxon>Betaproteobacteria</taxon>
        <taxon>Burkholderiales</taxon>
        <taxon>Alcaligenaceae</taxon>
        <taxon>Sheuella</taxon>
    </lineage>
</organism>
<dbReference type="SMART" id="SM00450">
    <property type="entry name" value="RHOD"/>
    <property type="match status" value="1"/>
</dbReference>
<sequence>MPANAILIDVRSPGEFSQSRIEGSVNFPVGEITNHIEAHCPDKTTNIVVFCASGMRSSSARNALIQMGYTQVFNGGGIGSLASKFNKRIV</sequence>
<dbReference type="AlphaFoldDB" id="A0A6B2R161"/>
<comment type="caution">
    <text evidence="2">The sequence shown here is derived from an EMBL/GenBank/DDBJ whole genome shotgun (WGS) entry which is preliminary data.</text>
</comment>
<proteinExistence type="predicted"/>
<evidence type="ECO:0000259" key="1">
    <source>
        <dbReference type="PROSITE" id="PS50206"/>
    </source>
</evidence>
<dbReference type="CDD" id="cd00158">
    <property type="entry name" value="RHOD"/>
    <property type="match status" value="1"/>
</dbReference>
<dbReference type="Pfam" id="PF00581">
    <property type="entry name" value="Rhodanese"/>
    <property type="match status" value="1"/>
</dbReference>
<dbReference type="PROSITE" id="PS50206">
    <property type="entry name" value="RHODANESE_3"/>
    <property type="match status" value="1"/>
</dbReference>
<evidence type="ECO:0000313" key="2">
    <source>
        <dbReference type="EMBL" id="NDY84051.1"/>
    </source>
</evidence>
<reference evidence="2" key="1">
    <citation type="submission" date="2020-02" db="EMBL/GenBank/DDBJ databases">
        <authorList>
            <person name="Chen W.-M."/>
        </authorList>
    </citation>
    <scope>NUCLEOTIDE SEQUENCE</scope>
    <source>
        <strain evidence="2">NBD-18</strain>
    </source>
</reference>
<protein>
    <submittedName>
        <fullName evidence="2">Rhodanese-like domain-containing protein</fullName>
    </submittedName>
</protein>
<dbReference type="PANTHER" id="PTHR43031">
    <property type="entry name" value="FAD-DEPENDENT OXIDOREDUCTASE"/>
    <property type="match status" value="1"/>
</dbReference>
<dbReference type="InterPro" id="IPR050229">
    <property type="entry name" value="GlpE_sulfurtransferase"/>
</dbReference>
<dbReference type="PANTHER" id="PTHR43031:SF1">
    <property type="entry name" value="PYRIDINE NUCLEOTIDE-DISULPHIDE OXIDOREDUCTASE"/>
    <property type="match status" value="1"/>
</dbReference>
<feature type="domain" description="Rhodanese" evidence="1">
    <location>
        <begin position="1"/>
        <end position="90"/>
    </location>
</feature>
<dbReference type="SUPFAM" id="SSF52821">
    <property type="entry name" value="Rhodanese/Cell cycle control phosphatase"/>
    <property type="match status" value="1"/>
</dbReference>
<accession>A0A6B2R161</accession>
<dbReference type="Gene3D" id="3.40.250.10">
    <property type="entry name" value="Rhodanese-like domain"/>
    <property type="match status" value="1"/>
</dbReference>